<protein>
    <submittedName>
        <fullName evidence="1">Uncharacterized protein</fullName>
    </submittedName>
</protein>
<evidence type="ECO:0000313" key="1">
    <source>
        <dbReference type="EMBL" id="OTI58524.1"/>
    </source>
</evidence>
<accession>A0A241XM06</accession>
<proteinExistence type="predicted"/>
<organism evidence="1 2">
    <name type="scientific">Pseudomonas aeruginosa</name>
    <dbReference type="NCBI Taxonomy" id="287"/>
    <lineage>
        <taxon>Bacteria</taxon>
        <taxon>Pseudomonadati</taxon>
        <taxon>Pseudomonadota</taxon>
        <taxon>Gammaproteobacteria</taxon>
        <taxon>Pseudomonadales</taxon>
        <taxon>Pseudomonadaceae</taxon>
        <taxon>Pseudomonas</taxon>
    </lineage>
</organism>
<gene>
    <name evidence="1" type="ORF">CAZ10_23140</name>
</gene>
<dbReference type="Proteomes" id="UP000194857">
    <property type="component" value="Unassembled WGS sequence"/>
</dbReference>
<dbReference type="EMBL" id="NFFZ01000013">
    <property type="protein sequence ID" value="OTI58524.1"/>
    <property type="molecule type" value="Genomic_DNA"/>
</dbReference>
<evidence type="ECO:0000313" key="2">
    <source>
        <dbReference type="Proteomes" id="UP000194857"/>
    </source>
</evidence>
<sequence>MRPYIGLLLIAALIAGLGVIVGLLFSDLEAFLLIVANIIAVFACAGLCLHLIVMVAKRWL</sequence>
<comment type="caution">
    <text evidence="1">The sequence shown here is derived from an EMBL/GenBank/DDBJ whole genome shotgun (WGS) entry which is preliminary data.</text>
</comment>
<name>A0A241XM06_PSEAI</name>
<dbReference type="AlphaFoldDB" id="A0A241XM06"/>
<reference evidence="2" key="1">
    <citation type="submission" date="2017-05" db="EMBL/GenBank/DDBJ databases">
        <authorList>
            <person name="Giani T."/>
            <person name="Arena F."/>
            <person name="Pollini S."/>
            <person name="Di Pilato V."/>
            <person name="D'Andrea M.M."/>
            <person name="Henrici De Angelis L."/>
            <person name="Bassetti M."/>
            <person name="Rossolini G.M."/>
        </authorList>
    </citation>
    <scope>NUCLEOTIDE SEQUENCE [LARGE SCALE GENOMIC DNA]</scope>
    <source>
        <strain evidence="2">S567_C10_BS</strain>
    </source>
</reference>
<dbReference type="RefSeq" id="WP_023464824.1">
    <property type="nucleotide sequence ID" value="NZ_CAADLW010000931.1"/>
</dbReference>